<dbReference type="AlphaFoldDB" id="A0AAE5C4J7"/>
<gene>
    <name evidence="3" type="ORF">ELG94_38010</name>
    <name evidence="2" type="ORF">GR217_26160</name>
</gene>
<name>A0AAE5C4J7_9HYPH</name>
<proteinExistence type="predicted"/>
<evidence type="ECO:0000259" key="1">
    <source>
        <dbReference type="Pfam" id="PF00582"/>
    </source>
</evidence>
<dbReference type="Pfam" id="PF00582">
    <property type="entry name" value="Usp"/>
    <property type="match status" value="1"/>
</dbReference>
<reference evidence="3 4" key="1">
    <citation type="submission" date="2019-02" db="EMBL/GenBank/DDBJ databases">
        <title>The genomic architecture of introgression among sibling species of bacteria.</title>
        <authorList>
            <person name="Cavassim M.I.A."/>
            <person name="Moeskjaer S."/>
            <person name="Moslemi C."/>
            <person name="Fields B."/>
            <person name="Bachmann A."/>
            <person name="Vilhjalmsson B."/>
            <person name="Schierup M.H."/>
            <person name="Young J.P.W."/>
            <person name="Andersen S.U."/>
        </authorList>
    </citation>
    <scope>NUCLEOTIDE SEQUENCE [LARGE SCALE GENOMIC DNA]</scope>
    <source>
        <strain evidence="3 4">SM42</strain>
    </source>
</reference>
<sequence>MNNALSNGNPQEPPQQAGVIVAEHIRDVTVHAEVLALLPDPATARLCLDIAEYAAGAIDGTMAAAHVGADPEKMIAAAEEIDLQMLREHDEGSPRERLERVTRAFEDWKQERPGRMSLLLDDCRGDLDRCVTTECHETALVVAPCHGNMDARDAFHDILFNEHKLVLVPPPGQYAGNLLGHVVIGWKPHDHAQRAVVAARRWLTAADRVTVLCVNDKPDGSYQFTARELLKQLGLDGDVIAVNSGNHSVGETILDFAKAEKATCLLIGAFKHGYFLELLLGRVTRYLLSHATLPMMIKH</sequence>
<dbReference type="RefSeq" id="WP_027688556.1">
    <property type="nucleotide sequence ID" value="NZ_CP088108.1"/>
</dbReference>
<evidence type="ECO:0000313" key="2">
    <source>
        <dbReference type="EMBL" id="NEI51150.1"/>
    </source>
</evidence>
<evidence type="ECO:0000313" key="4">
    <source>
        <dbReference type="Proteomes" id="UP000291892"/>
    </source>
</evidence>
<dbReference type="InterPro" id="IPR006016">
    <property type="entry name" value="UspA"/>
</dbReference>
<dbReference type="CDD" id="cd00293">
    <property type="entry name" value="USP-like"/>
    <property type="match status" value="1"/>
</dbReference>
<dbReference type="EMBL" id="SIKX01000007">
    <property type="protein sequence ID" value="TBF01309.1"/>
    <property type="molecule type" value="Genomic_DNA"/>
</dbReference>
<dbReference type="SUPFAM" id="SSF52402">
    <property type="entry name" value="Adenine nucleotide alpha hydrolases-like"/>
    <property type="match status" value="1"/>
</dbReference>
<dbReference type="Proteomes" id="UP000291892">
    <property type="component" value="Unassembled WGS sequence"/>
</dbReference>
<protein>
    <submittedName>
        <fullName evidence="2">Universal stress protein</fullName>
    </submittedName>
</protein>
<feature type="domain" description="UspA" evidence="1">
    <location>
        <begin position="230"/>
        <end position="297"/>
    </location>
</feature>
<accession>A0AAE5C4J7</accession>
<evidence type="ECO:0000313" key="5">
    <source>
        <dbReference type="Proteomes" id="UP000661163"/>
    </source>
</evidence>
<dbReference type="EMBL" id="WUFC01000025">
    <property type="protein sequence ID" value="NEI51150.1"/>
    <property type="molecule type" value="Genomic_DNA"/>
</dbReference>
<comment type="caution">
    <text evidence="2">The sequence shown here is derived from an EMBL/GenBank/DDBJ whole genome shotgun (WGS) entry which is preliminary data.</text>
</comment>
<reference evidence="2 5" key="2">
    <citation type="submission" date="2019-12" db="EMBL/GenBank/DDBJ databases">
        <title>Rhizobium genotypes associated with high levels of biological nitrogen fixation by grain legumes in a temperate-maritime cropping system.</title>
        <authorList>
            <person name="Maluk M."/>
            <person name="Francesc Ferrando Molina F."/>
            <person name="Lopez Del Egido L."/>
            <person name="Lafos M."/>
            <person name="Langarica-Fuentes A."/>
            <person name="Gebre Yohannes G."/>
            <person name="Young M.W."/>
            <person name="Martin P."/>
            <person name="Gantlett R."/>
            <person name="Kenicer G."/>
            <person name="Hawes C."/>
            <person name="Begg G.S."/>
            <person name="Quilliam R.S."/>
            <person name="Squire G.R."/>
            <person name="Poole P.S."/>
            <person name="Young P.W."/>
            <person name="Iannetta P.M."/>
            <person name="James E.K."/>
        </authorList>
    </citation>
    <scope>NUCLEOTIDE SEQUENCE [LARGE SCALE GENOMIC DNA]</scope>
    <source>
        <strain evidence="2 5">JHI985</strain>
    </source>
</reference>
<organism evidence="2 5">
    <name type="scientific">Rhizobium ruizarguesonis</name>
    <dbReference type="NCBI Taxonomy" id="2081791"/>
    <lineage>
        <taxon>Bacteria</taxon>
        <taxon>Pseudomonadati</taxon>
        <taxon>Pseudomonadota</taxon>
        <taxon>Alphaproteobacteria</taxon>
        <taxon>Hyphomicrobiales</taxon>
        <taxon>Rhizobiaceae</taxon>
        <taxon>Rhizobium/Agrobacterium group</taxon>
        <taxon>Rhizobium</taxon>
    </lineage>
</organism>
<dbReference type="Gene3D" id="3.40.50.12370">
    <property type="match status" value="1"/>
</dbReference>
<dbReference type="Proteomes" id="UP000661163">
    <property type="component" value="Unassembled WGS sequence"/>
</dbReference>
<evidence type="ECO:0000313" key="3">
    <source>
        <dbReference type="EMBL" id="TBF01309.1"/>
    </source>
</evidence>